<comment type="subcellular location">
    <subcellularLocation>
        <location evidence="4">Endoplasmic reticulum membrane</location>
        <topology evidence="4">Peripheral membrane protein</topology>
    </subcellularLocation>
    <subcellularLocation>
        <location evidence="3">Microsome membrane</location>
        <topology evidence="3">Peripheral membrane protein</topology>
    </subcellularLocation>
</comment>
<comment type="function">
    <text evidence="2">May be involved in the metabolism of insect hormones and in the breakdown of synthetic insecticides.</text>
</comment>
<keyword evidence="9" id="KW-0492">Microsome</keyword>
<dbReference type="PRINTS" id="PR00465">
    <property type="entry name" value="EP450IV"/>
</dbReference>
<dbReference type="Gene3D" id="1.10.630.10">
    <property type="entry name" value="Cytochrome P450"/>
    <property type="match status" value="1"/>
</dbReference>
<name>A0A9N9RWM4_9DIPT</name>
<dbReference type="PROSITE" id="PS00086">
    <property type="entry name" value="CYTOCHROME_P450"/>
    <property type="match status" value="1"/>
</dbReference>
<dbReference type="AlphaFoldDB" id="A0A9N9RWM4"/>
<dbReference type="InterPro" id="IPR001128">
    <property type="entry name" value="Cyt_P450"/>
</dbReference>
<dbReference type="OrthoDB" id="1470350at2759"/>
<comment type="cofactor">
    <cofactor evidence="1 13">
        <name>heme</name>
        <dbReference type="ChEBI" id="CHEBI:30413"/>
    </cofactor>
</comment>
<evidence type="ECO:0000313" key="15">
    <source>
        <dbReference type="EMBL" id="CAG9805217.1"/>
    </source>
</evidence>
<protein>
    <recommendedName>
        <fullName evidence="17">Cytochrome P450</fullName>
    </recommendedName>
</protein>
<evidence type="ECO:0000256" key="8">
    <source>
        <dbReference type="ARBA" id="ARBA00022824"/>
    </source>
</evidence>
<reference evidence="15" key="2">
    <citation type="submission" date="2022-10" db="EMBL/GenBank/DDBJ databases">
        <authorList>
            <consortium name="ENA_rothamsted_submissions"/>
            <consortium name="culmorum"/>
            <person name="King R."/>
        </authorList>
    </citation>
    <scope>NUCLEOTIDE SEQUENCE</scope>
</reference>
<dbReference type="InterPro" id="IPR017972">
    <property type="entry name" value="Cyt_P450_CS"/>
</dbReference>
<dbReference type="PRINTS" id="PR00385">
    <property type="entry name" value="P450"/>
</dbReference>
<evidence type="ECO:0008006" key="17">
    <source>
        <dbReference type="Google" id="ProtNLM"/>
    </source>
</evidence>
<evidence type="ECO:0000256" key="14">
    <source>
        <dbReference type="RuleBase" id="RU000461"/>
    </source>
</evidence>
<comment type="similarity">
    <text evidence="5 14">Belongs to the cytochrome P450 family.</text>
</comment>
<evidence type="ECO:0000313" key="16">
    <source>
        <dbReference type="Proteomes" id="UP001153620"/>
    </source>
</evidence>
<evidence type="ECO:0000256" key="4">
    <source>
        <dbReference type="ARBA" id="ARBA00004406"/>
    </source>
</evidence>
<gene>
    <name evidence="15" type="ORF">CHIRRI_LOCUS8093</name>
</gene>
<keyword evidence="7 13" id="KW-0479">Metal-binding</keyword>
<evidence type="ECO:0000256" key="12">
    <source>
        <dbReference type="ARBA" id="ARBA00023033"/>
    </source>
</evidence>
<dbReference type="CDD" id="cd20628">
    <property type="entry name" value="CYP4"/>
    <property type="match status" value="1"/>
</dbReference>
<keyword evidence="6 13" id="KW-0349">Heme</keyword>
<evidence type="ECO:0000256" key="6">
    <source>
        <dbReference type="ARBA" id="ARBA00022617"/>
    </source>
</evidence>
<dbReference type="SUPFAM" id="SSF48264">
    <property type="entry name" value="Cytochrome P450"/>
    <property type="match status" value="1"/>
</dbReference>
<evidence type="ECO:0000256" key="1">
    <source>
        <dbReference type="ARBA" id="ARBA00001971"/>
    </source>
</evidence>
<dbReference type="PANTHER" id="PTHR24291">
    <property type="entry name" value="CYTOCHROME P450 FAMILY 4"/>
    <property type="match status" value="1"/>
</dbReference>
<accession>A0A9N9RWM4</accession>
<dbReference type="PANTHER" id="PTHR24291:SF203">
    <property type="entry name" value="CYTOCHROME P450 4D1-RELATED"/>
    <property type="match status" value="1"/>
</dbReference>
<dbReference type="GO" id="GO:0005789">
    <property type="term" value="C:endoplasmic reticulum membrane"/>
    <property type="evidence" value="ECO:0007669"/>
    <property type="project" value="UniProtKB-SubCell"/>
</dbReference>
<proteinExistence type="inferred from homology"/>
<dbReference type="GO" id="GO:0005506">
    <property type="term" value="F:iron ion binding"/>
    <property type="evidence" value="ECO:0007669"/>
    <property type="project" value="InterPro"/>
</dbReference>
<keyword evidence="16" id="KW-1185">Reference proteome</keyword>
<evidence type="ECO:0000256" key="9">
    <source>
        <dbReference type="ARBA" id="ARBA00022848"/>
    </source>
</evidence>
<reference evidence="15" key="1">
    <citation type="submission" date="2022-01" db="EMBL/GenBank/DDBJ databases">
        <authorList>
            <person name="King R."/>
        </authorList>
    </citation>
    <scope>NUCLEOTIDE SEQUENCE</scope>
</reference>
<evidence type="ECO:0000256" key="13">
    <source>
        <dbReference type="PIRSR" id="PIRSR602403-1"/>
    </source>
</evidence>
<dbReference type="EMBL" id="OU895878">
    <property type="protein sequence ID" value="CAG9805217.1"/>
    <property type="molecule type" value="Genomic_DNA"/>
</dbReference>
<evidence type="ECO:0000256" key="5">
    <source>
        <dbReference type="ARBA" id="ARBA00010617"/>
    </source>
</evidence>
<keyword evidence="8" id="KW-0256">Endoplasmic reticulum</keyword>
<dbReference type="Proteomes" id="UP001153620">
    <property type="component" value="Chromosome 2"/>
</dbReference>
<dbReference type="InterPro" id="IPR050196">
    <property type="entry name" value="Cytochrome_P450_Monoox"/>
</dbReference>
<keyword evidence="10 14" id="KW-0560">Oxidoreductase</keyword>
<feature type="binding site" description="axial binding residue" evidence="13">
    <location>
        <position position="459"/>
    </location>
    <ligand>
        <name>heme</name>
        <dbReference type="ChEBI" id="CHEBI:30413"/>
    </ligand>
    <ligandPart>
        <name>Fe</name>
        <dbReference type="ChEBI" id="CHEBI:18248"/>
    </ligandPart>
</feature>
<dbReference type="GO" id="GO:0016705">
    <property type="term" value="F:oxidoreductase activity, acting on paired donors, with incorporation or reduction of molecular oxygen"/>
    <property type="evidence" value="ECO:0007669"/>
    <property type="project" value="InterPro"/>
</dbReference>
<organism evidence="15 16">
    <name type="scientific">Chironomus riparius</name>
    <dbReference type="NCBI Taxonomy" id="315576"/>
    <lineage>
        <taxon>Eukaryota</taxon>
        <taxon>Metazoa</taxon>
        <taxon>Ecdysozoa</taxon>
        <taxon>Arthropoda</taxon>
        <taxon>Hexapoda</taxon>
        <taxon>Insecta</taxon>
        <taxon>Pterygota</taxon>
        <taxon>Neoptera</taxon>
        <taxon>Endopterygota</taxon>
        <taxon>Diptera</taxon>
        <taxon>Nematocera</taxon>
        <taxon>Chironomoidea</taxon>
        <taxon>Chironomidae</taxon>
        <taxon>Chironominae</taxon>
        <taxon>Chironomus</taxon>
    </lineage>
</organism>
<dbReference type="GO" id="GO:0004497">
    <property type="term" value="F:monooxygenase activity"/>
    <property type="evidence" value="ECO:0007669"/>
    <property type="project" value="UniProtKB-KW"/>
</dbReference>
<dbReference type="InterPro" id="IPR036396">
    <property type="entry name" value="Cyt_P450_sf"/>
</dbReference>
<keyword evidence="12 14" id="KW-0503">Monooxygenase</keyword>
<evidence type="ECO:0000256" key="3">
    <source>
        <dbReference type="ARBA" id="ARBA00004174"/>
    </source>
</evidence>
<sequence>MDLLLLFIISICIFLGWYYTKYRETLAIVSKLPGPPRWPIFGNAFLFMGKSPAELLVKLTAVVEKYPKFTCLMLGPQPEILIMDPKLAEQLLNSQKLIDKAGEYDFLLDWIGTGLLTSTGNKWFQRRKIITPAFHFKILDQFVEVFDKHSNIFIQNLKKSNGKPVDVFELISLCALDNICETAMGIDIQAQIKSDSVYVKAVKEITLLLMMRIFTFYFRPNFIYNLTPYKKRHDELVKILHDFTDSVIMNRREEVLKLEFEELEELEQLKAEESGTKKIDHEDIGAKKKMAFLDVLLRSSFNNNPLTNMDIREEVDTFMFEGHDTTSSGLGFCLYSLAKNPDIQQKAYEEAIHILGTDSTAPVTINLLNDLNYLEMVIKETLRLYPSVPLFGRKMKENTQIGPYLVPKGANVGVCPYFMARDPTLWEDPLKFDPERFSSNKQQSHPYLYTPFSAGPRNCVGQKFAMLEMKTTVSKVLRHFELSVMPGFEPVAISELILRPENGIWLQLKERKV</sequence>
<dbReference type="GO" id="GO:0020037">
    <property type="term" value="F:heme binding"/>
    <property type="evidence" value="ECO:0007669"/>
    <property type="project" value="InterPro"/>
</dbReference>
<dbReference type="Pfam" id="PF00067">
    <property type="entry name" value="p450"/>
    <property type="match status" value="1"/>
</dbReference>
<evidence type="ECO:0000256" key="7">
    <source>
        <dbReference type="ARBA" id="ARBA00022723"/>
    </source>
</evidence>
<dbReference type="FunFam" id="1.10.630.10:FF:000182">
    <property type="entry name" value="Cytochrome P450 3A4"/>
    <property type="match status" value="1"/>
</dbReference>
<evidence type="ECO:0000256" key="2">
    <source>
        <dbReference type="ARBA" id="ARBA00003690"/>
    </source>
</evidence>
<evidence type="ECO:0000256" key="11">
    <source>
        <dbReference type="ARBA" id="ARBA00023004"/>
    </source>
</evidence>
<keyword evidence="11 13" id="KW-0408">Iron</keyword>
<dbReference type="InterPro" id="IPR002403">
    <property type="entry name" value="Cyt_P450_E_grp-IV"/>
</dbReference>
<evidence type="ECO:0000256" key="10">
    <source>
        <dbReference type="ARBA" id="ARBA00023002"/>
    </source>
</evidence>